<dbReference type="AlphaFoldDB" id="A0A6G1JG31"/>
<keyword evidence="2" id="KW-0812">Transmembrane</keyword>
<sequence>MPALALTSMIARAAANTNSTASDAVKVVCVWPLSDQYGPGSRFLYYLLVAACLVARKTDWLRKACLAAALLLPAVASLHALVLCSTHVNGAVDMDIYGAFQLCSIGILAAPLTVRLSRTYFFDPGRNIIFLWTGFILAGLLALAVEFYRVTPTDCDIHGYSTRNPKQFPYDSVTCNITCALEKGPNSPIRSGPGVNIGIIPVPNIFTFNAGMLLAAACCLPAILSLVFTLDKILDINWKTRFGDQDEDPRLDELIEGTNGATVGKMKDVNSMVRFLLSVIEIPLFVGAVLAILIIGEINFFSPQLTYLTEPNNNVGQWGPITNVSLATLGSLYLLLTRPEAKENEATSSQTSSHHCNCSHSHNFQPQPTLTVQSENDYSPQRSIAGLGITAEPQEMEQRLSHESGITSTSPNGRQRRASPTSDPGGRRWVARTLKKTADYLGSAAHDKFDMSAYNQSEAREFPEIPGEAQRNPELSELKRQYSRRRDAVLREENSRGGSPVPSASSASGTPALGVEISSSPPPDASSFTEQTRGRPSARRDTLTVPSPAFHRP</sequence>
<reference evidence="3" key="1">
    <citation type="journal article" date="2020" name="Stud. Mycol.">
        <title>101 Dothideomycetes genomes: a test case for predicting lifestyles and emergence of pathogens.</title>
        <authorList>
            <person name="Haridas S."/>
            <person name="Albert R."/>
            <person name="Binder M."/>
            <person name="Bloem J."/>
            <person name="Labutti K."/>
            <person name="Salamov A."/>
            <person name="Andreopoulos B."/>
            <person name="Baker S."/>
            <person name="Barry K."/>
            <person name="Bills G."/>
            <person name="Bluhm B."/>
            <person name="Cannon C."/>
            <person name="Castanera R."/>
            <person name="Culley D."/>
            <person name="Daum C."/>
            <person name="Ezra D."/>
            <person name="Gonzalez J."/>
            <person name="Henrissat B."/>
            <person name="Kuo A."/>
            <person name="Liang C."/>
            <person name="Lipzen A."/>
            <person name="Lutzoni F."/>
            <person name="Magnuson J."/>
            <person name="Mondo S."/>
            <person name="Nolan M."/>
            <person name="Ohm R."/>
            <person name="Pangilinan J."/>
            <person name="Park H.-J."/>
            <person name="Ramirez L."/>
            <person name="Alfaro M."/>
            <person name="Sun H."/>
            <person name="Tritt A."/>
            <person name="Yoshinaga Y."/>
            <person name="Zwiers L.-H."/>
            <person name="Turgeon B."/>
            <person name="Goodwin S."/>
            <person name="Spatafora J."/>
            <person name="Crous P."/>
            <person name="Grigoriev I."/>
        </authorList>
    </citation>
    <scope>NUCLEOTIDE SEQUENCE</scope>
    <source>
        <strain evidence="3">CBS 122367</strain>
    </source>
</reference>
<keyword evidence="2" id="KW-0472">Membrane</keyword>
<organism evidence="3 4">
    <name type="scientific">Lentithecium fluviatile CBS 122367</name>
    <dbReference type="NCBI Taxonomy" id="1168545"/>
    <lineage>
        <taxon>Eukaryota</taxon>
        <taxon>Fungi</taxon>
        <taxon>Dikarya</taxon>
        <taxon>Ascomycota</taxon>
        <taxon>Pezizomycotina</taxon>
        <taxon>Dothideomycetes</taxon>
        <taxon>Pleosporomycetidae</taxon>
        <taxon>Pleosporales</taxon>
        <taxon>Massarineae</taxon>
        <taxon>Lentitheciaceae</taxon>
        <taxon>Lentithecium</taxon>
    </lineage>
</organism>
<feature type="transmembrane region" description="Helical" evidence="2">
    <location>
        <begin position="128"/>
        <end position="148"/>
    </location>
</feature>
<feature type="transmembrane region" description="Helical" evidence="2">
    <location>
        <begin position="96"/>
        <end position="116"/>
    </location>
</feature>
<feature type="compositionally biased region" description="Low complexity" evidence="1">
    <location>
        <begin position="496"/>
        <end position="512"/>
    </location>
</feature>
<keyword evidence="4" id="KW-1185">Reference proteome</keyword>
<gene>
    <name evidence="3" type="ORF">K458DRAFT_427591</name>
</gene>
<feature type="transmembrane region" description="Helical" evidence="2">
    <location>
        <begin position="67"/>
        <end position="90"/>
    </location>
</feature>
<dbReference type="Proteomes" id="UP000799291">
    <property type="component" value="Unassembled WGS sequence"/>
</dbReference>
<evidence type="ECO:0000313" key="3">
    <source>
        <dbReference type="EMBL" id="KAF2689426.1"/>
    </source>
</evidence>
<name>A0A6G1JG31_9PLEO</name>
<feature type="compositionally biased region" description="Low complexity" evidence="1">
    <location>
        <begin position="347"/>
        <end position="362"/>
    </location>
</feature>
<feature type="transmembrane region" description="Helical" evidence="2">
    <location>
        <begin position="275"/>
        <end position="295"/>
    </location>
</feature>
<feature type="region of interest" description="Disordered" evidence="1">
    <location>
        <begin position="396"/>
        <end position="429"/>
    </location>
</feature>
<evidence type="ECO:0000313" key="4">
    <source>
        <dbReference type="Proteomes" id="UP000799291"/>
    </source>
</evidence>
<dbReference type="EMBL" id="MU005572">
    <property type="protein sequence ID" value="KAF2689426.1"/>
    <property type="molecule type" value="Genomic_DNA"/>
</dbReference>
<evidence type="ECO:0000256" key="2">
    <source>
        <dbReference type="SAM" id="Phobius"/>
    </source>
</evidence>
<feature type="region of interest" description="Disordered" evidence="1">
    <location>
        <begin position="343"/>
        <end position="362"/>
    </location>
</feature>
<keyword evidence="2" id="KW-1133">Transmembrane helix</keyword>
<protein>
    <submittedName>
        <fullName evidence="3">Uncharacterized protein</fullName>
    </submittedName>
</protein>
<feature type="region of interest" description="Disordered" evidence="1">
    <location>
        <begin position="457"/>
        <end position="553"/>
    </location>
</feature>
<feature type="transmembrane region" description="Helical" evidence="2">
    <location>
        <begin position="210"/>
        <end position="230"/>
    </location>
</feature>
<proteinExistence type="predicted"/>
<feature type="compositionally biased region" description="Basic and acidic residues" evidence="1">
    <location>
        <begin position="474"/>
        <end position="495"/>
    </location>
</feature>
<feature type="transmembrane region" description="Helical" evidence="2">
    <location>
        <begin position="315"/>
        <end position="336"/>
    </location>
</feature>
<evidence type="ECO:0000256" key="1">
    <source>
        <dbReference type="SAM" id="MobiDB-lite"/>
    </source>
</evidence>
<feature type="compositionally biased region" description="Polar residues" evidence="1">
    <location>
        <begin position="404"/>
        <end position="422"/>
    </location>
</feature>
<dbReference type="OrthoDB" id="3021074at2759"/>
<accession>A0A6G1JG31</accession>